<dbReference type="OrthoDB" id="23063at10239"/>
<evidence type="ECO:0000313" key="1">
    <source>
        <dbReference type="EMBL" id="API68878.1"/>
    </source>
</evidence>
<dbReference type="InterPro" id="IPR039434">
    <property type="entry name" value="NSs-like"/>
</dbReference>
<organism evidence="1 2">
    <name type="scientific">Anhanga virus</name>
    <dbReference type="NCBI Taxonomy" id="904722"/>
    <lineage>
        <taxon>Viruses</taxon>
        <taxon>Riboviria</taxon>
        <taxon>Orthornavirae</taxon>
        <taxon>Negarnaviricota</taxon>
        <taxon>Polyploviricotina</taxon>
        <taxon>Bunyaviricetes</taxon>
        <taxon>Hareavirales</taxon>
        <taxon>Phenuiviridae</taxon>
        <taxon>Phlebovirus</taxon>
        <taxon>Phlebovirus anhangaense</taxon>
    </lineage>
</organism>
<dbReference type="RefSeq" id="YP_009346020.1">
    <property type="nucleotide sequence ID" value="NC_033837.1"/>
</dbReference>
<dbReference type="EMBL" id="KX611387">
    <property type="protein sequence ID" value="API68878.1"/>
    <property type="molecule type" value="Genomic_RNA"/>
</dbReference>
<dbReference type="Proteomes" id="UP000201291">
    <property type="component" value="Genome"/>
</dbReference>
<proteinExistence type="predicted"/>
<dbReference type="KEGG" id="vg:31079638"/>
<evidence type="ECO:0000313" key="2">
    <source>
        <dbReference type="Proteomes" id="UP000201291"/>
    </source>
</evidence>
<protein>
    <submittedName>
        <fullName evidence="1">Nonstructural protein</fullName>
    </submittedName>
</protein>
<accession>A0A1S5SHV9</accession>
<dbReference type="GeneID" id="31079638"/>
<reference evidence="1 2" key="1">
    <citation type="journal article" date="2017" name="J. Gen. Virol.">
        <title>Characterization of the Bujaru, Frijoles and Tapara antigenic complexes into the Sandfly Fever group and two unclassified phleboviruses from Brazil.</title>
        <authorList>
            <person name="Vasconcelos P.F."/>
            <person name="Nunes Neto J.P."/>
            <person name="de Souza W.M."/>
            <person name="Acrani G.O."/>
            <person name="Romeiro M.F."/>
            <person name="Fumagalli M.J."/>
            <person name="Vieira C.L."/>
            <person name="Medeiros D.B."/>
            <person name="de Lima J.A."/>
            <person name="de Lima C.P."/>
            <person name="Cardoso J.F."/>
            <person name="Rodrigues S.G."/>
            <person name="Figueiredo L.T."/>
            <person name="da Silva S.P."/>
            <person name="Tesh R."/>
            <person name="Nunes M.R."/>
            <person name="Vasconcelos P.F."/>
        </authorList>
    </citation>
    <scope>NUCLEOTIDE SEQUENCE [LARGE SCALE GENOMIC DNA]</scope>
    <source>
        <strain evidence="1 2">BeAn46852</strain>
    </source>
</reference>
<name>A0A1S5SHV9_9VIRU</name>
<keyword evidence="2" id="KW-1185">Reference proteome</keyword>
<sequence length="249" mass="28762">MLNYYLFDRPVVKKAEKKRVVYYMAHNNYVSKPVACYHGLEFIVDHFKPEPSACLDFHEFYDRGYLPTLIQGDGPSQVRSSAPPPDGIFEFISDFSTDIFESFDEMSMLDAVRWPTGTPSLQFFHHWRNRSPGYNWTSKSMIASELLTATTEMCLCCAFPRMHGFIRNIARRMDLDLKLFPGGDIVTEICHIQCVKMMKAALIERGEDKPLSPVTELILTAMGEYTREYDPMLKELMDEAANYFDETLK</sequence>
<dbReference type="Pfam" id="PF11073">
    <property type="entry name" value="NSs"/>
    <property type="match status" value="1"/>
</dbReference>